<organism evidence="1 2">
    <name type="scientific">Pneumocystis oryctolagi</name>
    <dbReference type="NCBI Taxonomy" id="42067"/>
    <lineage>
        <taxon>Eukaryota</taxon>
        <taxon>Fungi</taxon>
        <taxon>Dikarya</taxon>
        <taxon>Ascomycota</taxon>
        <taxon>Taphrinomycotina</taxon>
        <taxon>Pneumocystomycetes</taxon>
        <taxon>Pneumocystaceae</taxon>
        <taxon>Pneumocystis</taxon>
    </lineage>
</organism>
<dbReference type="EMBL" id="JABTEG010000001">
    <property type="protein sequence ID" value="KAG4306533.1"/>
    <property type="molecule type" value="Genomic_DNA"/>
</dbReference>
<reference evidence="1 2" key="1">
    <citation type="journal article" date="2021" name="Commun. Biol.">
        <title>Genomic insights into the host specific adaptation of the Pneumocystis genus.</title>
        <authorList>
            <person name="Cisse O.H."/>
            <person name="Ma L."/>
            <person name="Dekker J.P."/>
            <person name="Khil P.P."/>
            <person name="Youn J.-H."/>
            <person name="Brenchley J.M."/>
            <person name="Blair R."/>
            <person name="Pahar B."/>
            <person name="Chabe M."/>
            <person name="Van Rompay K.K.A."/>
            <person name="Keesler R."/>
            <person name="Sukura A."/>
            <person name="Hirsch V."/>
            <person name="Kutty G."/>
            <person name="Liu Y."/>
            <person name="Peng L."/>
            <person name="Chen J."/>
            <person name="Song J."/>
            <person name="Weissenbacher-Lang C."/>
            <person name="Xu J."/>
            <person name="Upham N.S."/>
            <person name="Stajich J.E."/>
            <person name="Cuomo C.A."/>
            <person name="Cushion M.T."/>
            <person name="Kovacs J.A."/>
        </authorList>
    </citation>
    <scope>NUCLEOTIDE SEQUENCE [LARGE SCALE GENOMIC DNA]</scope>
    <source>
        <strain evidence="1 2">RABM</strain>
    </source>
</reference>
<comment type="caution">
    <text evidence="1">The sequence shown here is derived from an EMBL/GenBank/DDBJ whole genome shotgun (WGS) entry which is preliminary data.</text>
</comment>
<evidence type="ECO:0000313" key="2">
    <source>
        <dbReference type="Proteomes" id="UP000768646"/>
    </source>
</evidence>
<keyword evidence="2" id="KW-1185">Reference proteome</keyword>
<evidence type="ECO:0000313" key="1">
    <source>
        <dbReference type="EMBL" id="KAG4306533.1"/>
    </source>
</evidence>
<protein>
    <submittedName>
        <fullName evidence="1">Uncharacterized protein</fullName>
    </submittedName>
</protein>
<dbReference type="Proteomes" id="UP000768646">
    <property type="component" value="Unassembled WGS sequence"/>
</dbReference>
<sequence>MIKEHEFTNKEDSVMANIADGKIDTIDSNVRYFGYVGRFKNFLIATSRYLAYISDAGEAFRPIAHPYSVRAAYGISWLYIIGDVTYEGYKEKYINNKNNESVKITMVKRSIFQGIASMGLPALTIHSVVKYSGRYVFQNAKNRRIRVWGPIMTGLSVMPALPFLFDHPVEIVIDSFFDKLYSEPKFQKEE</sequence>
<proteinExistence type="predicted"/>
<accession>A0ACB7CH62</accession>
<name>A0ACB7CH62_9ASCO</name>
<gene>
    <name evidence="1" type="ORF">PORY_000521</name>
</gene>